<organism evidence="1 2">
    <name type="scientific">Trichomonas vaginalis (strain ATCC PRA-98 / G3)</name>
    <dbReference type="NCBI Taxonomy" id="412133"/>
    <lineage>
        <taxon>Eukaryota</taxon>
        <taxon>Metamonada</taxon>
        <taxon>Parabasalia</taxon>
        <taxon>Trichomonadida</taxon>
        <taxon>Trichomonadidae</taxon>
        <taxon>Trichomonas</taxon>
    </lineage>
</organism>
<gene>
    <name evidence="1" type="ORF">TVAG_270040</name>
</gene>
<sequence length="152" mass="16942">MSYLPKFSKLDSIAIYSNSDISDLLNFKGFQAKDIFISTSSPLTIHNGTFNNMKKLNSLIIKSNKIVFKEGSVVNCKELVTFDPSSDDAVVFEANSIKNIGILEFKIQPNFQLEIGSFSKCSELENITLARGVTTFSGGYFLDCEKMRNVKT</sequence>
<keyword evidence="2" id="KW-1185">Reference proteome</keyword>
<dbReference type="SMR" id="A2F996"/>
<dbReference type="AlphaFoldDB" id="A2F996"/>
<accession>A2F996</accession>
<dbReference type="Proteomes" id="UP000001542">
    <property type="component" value="Unassembled WGS sequence"/>
</dbReference>
<reference evidence="1" key="2">
    <citation type="journal article" date="2007" name="Science">
        <title>Draft genome sequence of the sexually transmitted pathogen Trichomonas vaginalis.</title>
        <authorList>
            <person name="Carlton J.M."/>
            <person name="Hirt R.P."/>
            <person name="Silva J.C."/>
            <person name="Delcher A.L."/>
            <person name="Schatz M."/>
            <person name="Zhao Q."/>
            <person name="Wortman J.R."/>
            <person name="Bidwell S.L."/>
            <person name="Alsmark U.C.M."/>
            <person name="Besteiro S."/>
            <person name="Sicheritz-Ponten T."/>
            <person name="Noel C.J."/>
            <person name="Dacks J.B."/>
            <person name="Foster P.G."/>
            <person name="Simillion C."/>
            <person name="Van de Peer Y."/>
            <person name="Miranda-Saavedra D."/>
            <person name="Barton G.J."/>
            <person name="Westrop G.D."/>
            <person name="Mueller S."/>
            <person name="Dessi D."/>
            <person name="Fiori P.L."/>
            <person name="Ren Q."/>
            <person name="Paulsen I."/>
            <person name="Zhang H."/>
            <person name="Bastida-Corcuera F.D."/>
            <person name="Simoes-Barbosa A."/>
            <person name="Brown M.T."/>
            <person name="Hayes R.D."/>
            <person name="Mukherjee M."/>
            <person name="Okumura C.Y."/>
            <person name="Schneider R."/>
            <person name="Smith A.J."/>
            <person name="Vanacova S."/>
            <person name="Villalvazo M."/>
            <person name="Haas B.J."/>
            <person name="Pertea M."/>
            <person name="Feldblyum T.V."/>
            <person name="Utterback T.R."/>
            <person name="Shu C.L."/>
            <person name="Osoegawa K."/>
            <person name="de Jong P.J."/>
            <person name="Hrdy I."/>
            <person name="Horvathova L."/>
            <person name="Zubacova Z."/>
            <person name="Dolezal P."/>
            <person name="Malik S.B."/>
            <person name="Logsdon J.M. Jr."/>
            <person name="Henze K."/>
            <person name="Gupta A."/>
            <person name="Wang C.C."/>
            <person name="Dunne R.L."/>
            <person name="Upcroft J.A."/>
            <person name="Upcroft P."/>
            <person name="White O."/>
            <person name="Salzberg S.L."/>
            <person name="Tang P."/>
            <person name="Chiu C.-H."/>
            <person name="Lee Y.-S."/>
            <person name="Embley T.M."/>
            <person name="Coombs G.H."/>
            <person name="Mottram J.C."/>
            <person name="Tachezy J."/>
            <person name="Fraser-Liggett C.M."/>
            <person name="Johnson P.J."/>
        </authorList>
    </citation>
    <scope>NUCLEOTIDE SEQUENCE [LARGE SCALE GENOMIC DNA]</scope>
    <source>
        <strain evidence="1">G3</strain>
    </source>
</reference>
<dbReference type="Pfam" id="PF13306">
    <property type="entry name" value="LRR_5"/>
    <property type="match status" value="1"/>
</dbReference>
<name>A2F996_TRIV3</name>
<dbReference type="RefSeq" id="XP_001311449.1">
    <property type="nucleotide sequence ID" value="XM_001311448.1"/>
</dbReference>
<dbReference type="InterPro" id="IPR026906">
    <property type="entry name" value="LRR_5"/>
</dbReference>
<evidence type="ECO:0008006" key="3">
    <source>
        <dbReference type="Google" id="ProtNLM"/>
    </source>
</evidence>
<dbReference type="VEuPathDB" id="TrichDB:TVAG_270040"/>
<reference evidence="1" key="1">
    <citation type="submission" date="2006-10" db="EMBL/GenBank/DDBJ databases">
        <authorList>
            <person name="Amadeo P."/>
            <person name="Zhao Q."/>
            <person name="Wortman J."/>
            <person name="Fraser-Liggett C."/>
            <person name="Carlton J."/>
        </authorList>
    </citation>
    <scope>NUCLEOTIDE SEQUENCE</scope>
    <source>
        <strain evidence="1">G3</strain>
    </source>
</reference>
<protein>
    <recommendedName>
        <fullName evidence="3">Surface antigen BspA-like</fullName>
    </recommendedName>
</protein>
<dbReference type="Gene3D" id="3.80.10.10">
    <property type="entry name" value="Ribonuclease Inhibitor"/>
    <property type="match status" value="1"/>
</dbReference>
<dbReference type="InParanoid" id="A2F996"/>
<dbReference type="VEuPathDB" id="TrichDB:TVAGG3_0321880"/>
<dbReference type="EMBL" id="DS113672">
    <property type="protein sequence ID" value="EAX98519.1"/>
    <property type="molecule type" value="Genomic_DNA"/>
</dbReference>
<proteinExistence type="predicted"/>
<dbReference type="SUPFAM" id="SSF52058">
    <property type="entry name" value="L domain-like"/>
    <property type="match status" value="1"/>
</dbReference>
<dbReference type="KEGG" id="tva:4756314"/>
<evidence type="ECO:0000313" key="2">
    <source>
        <dbReference type="Proteomes" id="UP000001542"/>
    </source>
</evidence>
<evidence type="ECO:0000313" key="1">
    <source>
        <dbReference type="EMBL" id="EAX98519.1"/>
    </source>
</evidence>
<dbReference type="InterPro" id="IPR032675">
    <property type="entry name" value="LRR_dom_sf"/>
</dbReference>